<dbReference type="AlphaFoldDB" id="A0A8J4WWB2"/>
<protein>
    <submittedName>
        <fullName evidence="2">Leucine-, glutamate- and lysine-rich protein 1</fullName>
    </submittedName>
</protein>
<dbReference type="OrthoDB" id="10256467at2759"/>
<comment type="caution">
    <text evidence="2">The sequence shown here is derived from an EMBL/GenBank/DDBJ whole genome shotgun (WGS) entry which is preliminary data.</text>
</comment>
<proteinExistence type="predicted"/>
<dbReference type="PANTHER" id="PTHR34251:SF1">
    <property type="entry name" value="LEUCINE, GLUTAMATE AND LYSINE RICH 1"/>
    <property type="match status" value="1"/>
</dbReference>
<organism evidence="2 3">
    <name type="scientific">Clarias magur</name>
    <name type="common">Asian catfish</name>
    <name type="synonym">Macropteronotus magur</name>
    <dbReference type="NCBI Taxonomy" id="1594786"/>
    <lineage>
        <taxon>Eukaryota</taxon>
        <taxon>Metazoa</taxon>
        <taxon>Chordata</taxon>
        <taxon>Craniata</taxon>
        <taxon>Vertebrata</taxon>
        <taxon>Euteleostomi</taxon>
        <taxon>Actinopterygii</taxon>
        <taxon>Neopterygii</taxon>
        <taxon>Teleostei</taxon>
        <taxon>Ostariophysi</taxon>
        <taxon>Siluriformes</taxon>
        <taxon>Clariidae</taxon>
        <taxon>Clarias</taxon>
    </lineage>
</organism>
<feature type="non-terminal residue" evidence="2">
    <location>
        <position position="1"/>
    </location>
</feature>
<dbReference type="Proteomes" id="UP000727407">
    <property type="component" value="Unassembled WGS sequence"/>
</dbReference>
<feature type="non-terminal residue" evidence="2">
    <location>
        <position position="210"/>
    </location>
</feature>
<gene>
    <name evidence="2" type="ORF">DAT39_017216</name>
</gene>
<dbReference type="EMBL" id="QNUK01000453">
    <property type="protein sequence ID" value="KAF5893086.1"/>
    <property type="molecule type" value="Genomic_DNA"/>
</dbReference>
<keyword evidence="3" id="KW-1185">Reference proteome</keyword>
<dbReference type="PANTHER" id="PTHR34251">
    <property type="entry name" value="LEUCINE-, GLUTAMATE- AND LYSINE-RICH PROTEIN 1"/>
    <property type="match status" value="1"/>
</dbReference>
<evidence type="ECO:0000313" key="3">
    <source>
        <dbReference type="Proteomes" id="UP000727407"/>
    </source>
</evidence>
<accession>A0A8J4WWB2</accession>
<dbReference type="InterPro" id="IPR038799">
    <property type="entry name" value="LEKR1"/>
</dbReference>
<reference evidence="2" key="1">
    <citation type="submission" date="2020-07" db="EMBL/GenBank/DDBJ databases">
        <title>Clarias magur genome sequencing, assembly and annotation.</title>
        <authorList>
            <person name="Kushwaha B."/>
            <person name="Kumar R."/>
            <person name="Das P."/>
            <person name="Joshi C.G."/>
            <person name="Kumar D."/>
            <person name="Nagpure N.S."/>
            <person name="Pandey M."/>
            <person name="Agarwal S."/>
            <person name="Srivastava S."/>
            <person name="Singh M."/>
            <person name="Sahoo L."/>
            <person name="Jayasankar P."/>
            <person name="Meher P.K."/>
            <person name="Koringa P.G."/>
            <person name="Iquebal M.A."/>
            <person name="Das S.P."/>
            <person name="Bit A."/>
            <person name="Patnaik S."/>
            <person name="Patel N."/>
            <person name="Shah T.M."/>
            <person name="Hinsu A."/>
            <person name="Jena J.K."/>
        </authorList>
    </citation>
    <scope>NUCLEOTIDE SEQUENCE</scope>
    <source>
        <strain evidence="2">CIFAMagur01</strain>
        <tissue evidence="2">Testis</tissue>
    </source>
</reference>
<evidence type="ECO:0000256" key="1">
    <source>
        <dbReference type="SAM" id="Coils"/>
    </source>
</evidence>
<sequence>DELRSESPNEELRICTPSHPLPLEIQQMEQEETTCRYCGVSYLILHEFQRLQERLREVERELERERGSREQLQSSRDQVDQLRAANQLYTDRLKALTLQVSQADRELVDLRTERTRTRVELDSELQRSLQLRQVCERQRALLREAGPVLRGAAAELRDVKHELTLLSRDSDTNTALILQHCATACTALKQEVQRLQGALRKSQSEVQSLR</sequence>
<feature type="coiled-coil region" evidence="1">
    <location>
        <begin position="45"/>
        <end position="113"/>
    </location>
</feature>
<keyword evidence="1" id="KW-0175">Coiled coil</keyword>
<name>A0A8J4WWB2_CLAMG</name>
<evidence type="ECO:0000313" key="2">
    <source>
        <dbReference type="EMBL" id="KAF5893086.1"/>
    </source>
</evidence>